<evidence type="ECO:0000313" key="3">
    <source>
        <dbReference type="Proteomes" id="UP000831963"/>
    </source>
</evidence>
<organism evidence="2 3">
    <name type="scientific">Microbacterium galbinum</name>
    <dbReference type="NCBI Taxonomy" id="2851646"/>
    <lineage>
        <taxon>Bacteria</taxon>
        <taxon>Bacillati</taxon>
        <taxon>Actinomycetota</taxon>
        <taxon>Actinomycetes</taxon>
        <taxon>Micrococcales</taxon>
        <taxon>Microbacteriaceae</taxon>
        <taxon>Microbacterium</taxon>
    </lineage>
</organism>
<keyword evidence="1" id="KW-0472">Membrane</keyword>
<protein>
    <submittedName>
        <fullName evidence="2">Uncharacterized protein</fullName>
    </submittedName>
</protein>
<keyword evidence="3" id="KW-1185">Reference proteome</keyword>
<evidence type="ECO:0000256" key="1">
    <source>
        <dbReference type="SAM" id="Phobius"/>
    </source>
</evidence>
<sequence>MSSAWRRNTYRWLNLLLFFAGVALLALAYWLDVRDGVPTLRKGDQPFEVVLTGGLGFAALGSGLYRFWKSFKSDDEQRKR</sequence>
<dbReference type="EMBL" id="CP078077">
    <property type="protein sequence ID" value="UPL14762.1"/>
    <property type="molecule type" value="Genomic_DNA"/>
</dbReference>
<dbReference type="RefSeq" id="WP_247955603.1">
    <property type="nucleotide sequence ID" value="NZ_CP078077.1"/>
</dbReference>
<gene>
    <name evidence="2" type="ORF">KV396_09845</name>
</gene>
<evidence type="ECO:0000313" key="2">
    <source>
        <dbReference type="EMBL" id="UPL14762.1"/>
    </source>
</evidence>
<keyword evidence="1" id="KW-1133">Transmembrane helix</keyword>
<keyword evidence="1" id="KW-0812">Transmembrane</keyword>
<name>A0ABY4IPP2_9MICO</name>
<feature type="transmembrane region" description="Helical" evidence="1">
    <location>
        <begin position="50"/>
        <end position="68"/>
    </location>
</feature>
<proteinExistence type="predicted"/>
<accession>A0ABY4IPP2</accession>
<dbReference type="Proteomes" id="UP000831963">
    <property type="component" value="Chromosome"/>
</dbReference>
<reference evidence="2 3" key="1">
    <citation type="submission" date="2021-06" db="EMBL/GenBank/DDBJ databases">
        <title>Genome-based taxonomic framework of Microbacterium strains isolated from marine environment, the description of four new species and reclassification of four preexisting species.</title>
        <authorList>
            <person name="Lee S.D."/>
            <person name="Kim S.-M."/>
            <person name="Byeon Y.-S."/>
            <person name="Yang H.L."/>
            <person name="Kim I.S."/>
        </authorList>
    </citation>
    <scope>NUCLEOTIDE SEQUENCE [LARGE SCALE GENOMIC DNA]</scope>
    <source>
        <strain evidence="2 3">SSW1-36</strain>
    </source>
</reference>
<feature type="transmembrane region" description="Helical" evidence="1">
    <location>
        <begin position="12"/>
        <end position="30"/>
    </location>
</feature>